<evidence type="ECO:0000313" key="2">
    <source>
        <dbReference type="Proteomes" id="UP000293483"/>
    </source>
</evidence>
<dbReference type="Gene3D" id="3.40.50.300">
    <property type="entry name" value="P-loop containing nucleotide triphosphate hydrolases"/>
    <property type="match status" value="1"/>
</dbReference>
<accession>A0A4Q7AX67</accession>
<dbReference type="AlphaFoldDB" id="A0A4Q7AX67"/>
<dbReference type="EMBL" id="SGSU01000008">
    <property type="protein sequence ID" value="RZG67157.1"/>
    <property type="molecule type" value="Genomic_DNA"/>
</dbReference>
<dbReference type="SUPFAM" id="SSF52540">
    <property type="entry name" value="P-loop containing nucleoside triphosphate hydrolases"/>
    <property type="match status" value="1"/>
</dbReference>
<gene>
    <name evidence="1" type="ORF">EXE25_08560</name>
</gene>
<reference evidence="1 2" key="1">
    <citation type="submission" date="2019-02" db="EMBL/GenBank/DDBJ databases">
        <title>The Batch Genome Submission of Acinetobacter spp. strains.</title>
        <authorList>
            <person name="Qin J."/>
            <person name="Hu Y."/>
            <person name="Ye H."/>
            <person name="Wei L."/>
            <person name="Feng Y."/>
            <person name="Zong Z."/>
        </authorList>
    </citation>
    <scope>NUCLEOTIDE SEQUENCE [LARGE SCALE GENOMIC DNA]</scope>
    <source>
        <strain evidence="1 2">WCHABo060081</strain>
    </source>
</reference>
<dbReference type="InterPro" id="IPR027417">
    <property type="entry name" value="P-loop_NTPase"/>
</dbReference>
<dbReference type="RefSeq" id="WP_130145479.1">
    <property type="nucleotide sequence ID" value="NZ_SGSU01000008.1"/>
</dbReference>
<name>A0A4Q7AX67_9GAMM</name>
<evidence type="ECO:0000313" key="1">
    <source>
        <dbReference type="EMBL" id="RZG67157.1"/>
    </source>
</evidence>
<dbReference type="GO" id="GO:0043531">
    <property type="term" value="F:ADP binding"/>
    <property type="evidence" value="ECO:0007669"/>
    <property type="project" value="InterPro"/>
</dbReference>
<comment type="caution">
    <text evidence="1">The sequence shown here is derived from an EMBL/GenBank/DDBJ whole genome shotgun (WGS) entry which is preliminary data.</text>
</comment>
<protein>
    <submittedName>
        <fullName evidence="1">Uncharacterized protein</fullName>
    </submittedName>
</protein>
<dbReference type="Proteomes" id="UP000293483">
    <property type="component" value="Unassembled WGS sequence"/>
</dbReference>
<organism evidence="1 2">
    <name type="scientific">Acinetobacter bouvetii</name>
    <dbReference type="NCBI Taxonomy" id="202951"/>
    <lineage>
        <taxon>Bacteria</taxon>
        <taxon>Pseudomonadati</taxon>
        <taxon>Pseudomonadota</taxon>
        <taxon>Gammaproteobacteria</taxon>
        <taxon>Moraxellales</taxon>
        <taxon>Moraxellaceae</taxon>
        <taxon>Acinetobacter</taxon>
    </lineage>
</organism>
<proteinExistence type="predicted"/>
<sequence length="909" mass="104497">MDYITKKIGEKSDLNAFTENYRDAATQEQSRLEYVLILILAYLWNKNILRINDDARFTCYQNIVKPSIGSILSLARTLDIDGEILGNKKLKKFRDKINEYPSLRNELIGHGFSFEDNSEHFYHIFSNLYQVIKDDGPSFLKSEIDIINIFTSDENVSKGIRYKPNGESMPCSISKNTAKLEKNVIYICLEGKYHSISPFIKIDDIDDFYIFSFIEDKLAARALFNQLIKTKRTHFTVDELIGGSVELDELRVKAVNGTIINSFENNYKKYIDTAIVKKLVKFLKENTSTVFSTVWGHGGVGKTASIQRVCEVLLGEERKVFDYITFVSAKDRKFNYHTGIIEKFTSGVDSYESAIRYINNIAFSTDSSDPSEIINFQGKILIIIDDYETFNQIEKEKLLEFIKSLDIRHHKVVITTRAASNITGEEIEVKELSASESLNFFDSVLENELSMNPSLYKKDNNIETLAESIHSLTSGRPLFIFQSAIIYGESGSIQTMLDSHINTGKNAIEFLYGRIIEYLSSNARKIFGAMGLLTSEGDLSNLLSKLQYILNMEKDDHSFEKAIEELVKLKVITVVDSKYFKVYSSEIVTLMKQSFQDDGSITSRLQLVGRDKNLDNNLSLLDDADNSRLTKKSSEVIQKYRSIISRAITPEDIKIQAIINLAQYLIEDNGNYDGGIALFDDNQHLYNTSPTFVKTYATYLWRGDKSEKLKAIDLVNNLLRLDSFTEKNEKLIFLCILMRYEATFSIDAREELKDNFRLKEITRLEYDTAFADQRQDFYRIYNYPGLEVFNCIKSETLEVLDHDIKVKALNGLSYFIEVCIRRHQFDEIDEILTYVFNRLKYNYHDIFKKKVERINRARIKNIKHYDDYITQGSVGDRFEAARKGAEKNLAIGSFGKVLSNAIKDSKTPF</sequence>